<dbReference type="EnsemblPlants" id="Solyc09g014260.1.1">
    <property type="protein sequence ID" value="Solyc09g014260.1.1.1"/>
    <property type="gene ID" value="Solyc09g014260.1"/>
</dbReference>
<dbReference type="InterPro" id="IPR011990">
    <property type="entry name" value="TPR-like_helical_dom_sf"/>
</dbReference>
<accession>A0A3Q7HZ46</accession>
<dbReference type="GO" id="GO:0003723">
    <property type="term" value="F:RNA binding"/>
    <property type="evidence" value="ECO:0007669"/>
    <property type="project" value="InterPro"/>
</dbReference>
<dbReference type="GO" id="GO:0009451">
    <property type="term" value="P:RNA modification"/>
    <property type="evidence" value="ECO:0007669"/>
    <property type="project" value="InterPro"/>
</dbReference>
<reference evidence="2" key="2">
    <citation type="submission" date="2019-01" db="UniProtKB">
        <authorList>
            <consortium name="EnsemblPlants"/>
        </authorList>
    </citation>
    <scope>IDENTIFICATION</scope>
    <source>
        <strain evidence="2">cv. Heinz 1706</strain>
    </source>
</reference>
<evidence type="ECO:0000313" key="2">
    <source>
        <dbReference type="EnsemblPlants" id="Solyc09g014260.1.1.1"/>
    </source>
</evidence>
<keyword evidence="1" id="KW-0677">Repeat</keyword>
<dbReference type="OMA" id="NAIFWTT"/>
<dbReference type="PANTHER" id="PTHR47926:SF347">
    <property type="entry name" value="PENTATRICOPEPTIDE REPEAT-CONTAINING PROTEIN"/>
    <property type="match status" value="1"/>
</dbReference>
<evidence type="ECO:0000256" key="1">
    <source>
        <dbReference type="ARBA" id="ARBA00022737"/>
    </source>
</evidence>
<organism evidence="2">
    <name type="scientific">Solanum lycopersicum</name>
    <name type="common">Tomato</name>
    <name type="synonym">Lycopersicon esculentum</name>
    <dbReference type="NCBI Taxonomy" id="4081"/>
    <lineage>
        <taxon>Eukaryota</taxon>
        <taxon>Viridiplantae</taxon>
        <taxon>Streptophyta</taxon>
        <taxon>Embryophyta</taxon>
        <taxon>Tracheophyta</taxon>
        <taxon>Spermatophyta</taxon>
        <taxon>Magnoliopsida</taxon>
        <taxon>eudicotyledons</taxon>
        <taxon>Gunneridae</taxon>
        <taxon>Pentapetalae</taxon>
        <taxon>asterids</taxon>
        <taxon>lamiids</taxon>
        <taxon>Solanales</taxon>
        <taxon>Solanaceae</taxon>
        <taxon>Solanoideae</taxon>
        <taxon>Solaneae</taxon>
        <taxon>Solanum</taxon>
        <taxon>Solanum subgen. Lycopersicon</taxon>
    </lineage>
</organism>
<protein>
    <recommendedName>
        <fullName evidence="4">Pentatricopeptide repeat-containing protein</fullName>
    </recommendedName>
</protein>
<dbReference type="Gramene" id="Solyc09g014260.1.1">
    <property type="protein sequence ID" value="Solyc09g014260.1.1.1"/>
    <property type="gene ID" value="Solyc09g014260.1"/>
</dbReference>
<reference evidence="2" key="1">
    <citation type="journal article" date="2012" name="Nature">
        <title>The tomato genome sequence provides insights into fleshy fruit evolution.</title>
        <authorList>
            <consortium name="Tomato Genome Consortium"/>
        </authorList>
    </citation>
    <scope>NUCLEOTIDE SEQUENCE [LARGE SCALE GENOMIC DNA]</scope>
    <source>
        <strain evidence="2">cv. Heinz 1706</strain>
    </source>
</reference>
<sequence length="65" mass="7564">MDVTESNVRIDFYMKCGKVTTARSVFDRMKVKNAIFWTTMISGYMQNSSDWEAISLFRDLNGLGW</sequence>
<dbReference type="NCBIfam" id="TIGR00756">
    <property type="entry name" value="PPR"/>
    <property type="match status" value="1"/>
</dbReference>
<dbReference type="STRING" id="4081.A0A3Q7HZ46"/>
<dbReference type="PANTHER" id="PTHR47926">
    <property type="entry name" value="PENTATRICOPEPTIDE REPEAT-CONTAINING PROTEIN"/>
    <property type="match status" value="1"/>
</dbReference>
<proteinExistence type="predicted"/>
<evidence type="ECO:0000313" key="3">
    <source>
        <dbReference type="Proteomes" id="UP000004994"/>
    </source>
</evidence>
<dbReference type="AlphaFoldDB" id="A0A3Q7HZ46"/>
<dbReference type="PaxDb" id="4081-Solyc09g014260.1.1"/>
<name>A0A3Q7HZ46_SOLLC</name>
<evidence type="ECO:0008006" key="4">
    <source>
        <dbReference type="Google" id="ProtNLM"/>
    </source>
</evidence>
<keyword evidence="3" id="KW-1185">Reference proteome</keyword>
<dbReference type="Gene3D" id="1.25.40.10">
    <property type="entry name" value="Tetratricopeptide repeat domain"/>
    <property type="match status" value="1"/>
</dbReference>
<dbReference type="Proteomes" id="UP000004994">
    <property type="component" value="Chromosome 9"/>
</dbReference>
<dbReference type="InterPro" id="IPR002885">
    <property type="entry name" value="PPR_rpt"/>
</dbReference>
<dbReference type="Pfam" id="PF01535">
    <property type="entry name" value="PPR"/>
    <property type="match status" value="2"/>
</dbReference>
<dbReference type="InParanoid" id="A0A3Q7HZ46"/>
<dbReference type="InterPro" id="IPR046960">
    <property type="entry name" value="PPR_At4g14850-like_plant"/>
</dbReference>